<dbReference type="EMBL" id="CP015867">
    <property type="protein sequence ID" value="ANJ12075.1"/>
    <property type="molecule type" value="Genomic_DNA"/>
</dbReference>
<name>A0A191VAY6_9ACTN</name>
<dbReference type="PRINTS" id="PR00080">
    <property type="entry name" value="SDRFAMILY"/>
</dbReference>
<dbReference type="CDD" id="cd05233">
    <property type="entry name" value="SDR_c"/>
    <property type="match status" value="1"/>
</dbReference>
<evidence type="ECO:0000256" key="2">
    <source>
        <dbReference type="ARBA" id="ARBA00023002"/>
    </source>
</evidence>
<accession>A0A191VAY6</accession>
<geneLocation type="plasmid" evidence="4">
    <name>pspa1</name>
</geneLocation>
<dbReference type="GeneID" id="91309909"/>
<dbReference type="Pfam" id="PF13561">
    <property type="entry name" value="adh_short_C2"/>
    <property type="match status" value="1"/>
</dbReference>
<reference evidence="3 4" key="1">
    <citation type="submission" date="2016-05" db="EMBL/GenBank/DDBJ databases">
        <title>Non-Contiguous Finished Genome Sequence of Streptomyces parvulus 2297 Integrated Site-Specifically with Actinophage R4.</title>
        <authorList>
            <person name="Nishizawa T."/>
            <person name="Miura T."/>
            <person name="Harada C."/>
            <person name="Guo Y."/>
            <person name="Narisawa K."/>
            <person name="Ohta H."/>
            <person name="Takahashi H."/>
            <person name="Shirai M."/>
        </authorList>
    </citation>
    <scope>NUCLEOTIDE SEQUENCE [LARGE SCALE GENOMIC DNA]</scope>
    <source>
        <strain evidence="3 4">2297</strain>
        <plasmid evidence="4">pspa1</plasmid>
    </source>
</reference>
<sequence length="250" mass="25654">MNRLEGRAALVTGSTSGIGHAVAQALAREGAITIVTGRNAERGTRVVDGIVATGGRAHFVQADLTLGGAEVRRLAQEAAEQAGQSIDILVNNAAYLMAPHPMTETTEEQIDQALSVNVKVPYMLTAALVPGMTERGSGSVINMGSIGGTAGIKFIALYGATKAGLHALTKSWTAELASKGIRVNTVAPGPTLTDDNDDFRPMLEKLAETHPAGRPATAEEVAAAVLFLAGDDASDIHGVLLPVDGGALAL</sequence>
<organism evidence="3 4">
    <name type="scientific">Streptomyces parvulus</name>
    <dbReference type="NCBI Taxonomy" id="146923"/>
    <lineage>
        <taxon>Bacteria</taxon>
        <taxon>Bacillati</taxon>
        <taxon>Actinomycetota</taxon>
        <taxon>Actinomycetes</taxon>
        <taxon>Kitasatosporales</taxon>
        <taxon>Streptomycetaceae</taxon>
        <taxon>Streptomyces</taxon>
    </lineage>
</organism>
<dbReference type="AlphaFoldDB" id="A0A191VAY6"/>
<dbReference type="InterPro" id="IPR036291">
    <property type="entry name" value="NAD(P)-bd_dom_sf"/>
</dbReference>
<proteinExistence type="inferred from homology"/>
<protein>
    <submittedName>
        <fullName evidence="3">Short-chain dehydrogenase</fullName>
    </submittedName>
</protein>
<keyword evidence="3" id="KW-0614">Plasmid</keyword>
<dbReference type="InterPro" id="IPR002347">
    <property type="entry name" value="SDR_fam"/>
</dbReference>
<dbReference type="Gene3D" id="3.40.50.720">
    <property type="entry name" value="NAD(P)-binding Rossmann-like Domain"/>
    <property type="match status" value="1"/>
</dbReference>
<evidence type="ECO:0000256" key="1">
    <source>
        <dbReference type="ARBA" id="ARBA00006484"/>
    </source>
</evidence>
<dbReference type="PANTHER" id="PTHR43639">
    <property type="entry name" value="OXIDOREDUCTASE, SHORT-CHAIN DEHYDROGENASE/REDUCTASE FAMILY (AFU_ORTHOLOGUE AFUA_5G02870)"/>
    <property type="match status" value="1"/>
</dbReference>
<comment type="similarity">
    <text evidence="1">Belongs to the short-chain dehydrogenases/reductases (SDR) family.</text>
</comment>
<dbReference type="GO" id="GO:0016491">
    <property type="term" value="F:oxidoreductase activity"/>
    <property type="evidence" value="ECO:0007669"/>
    <property type="project" value="UniProtKB-KW"/>
</dbReference>
<dbReference type="SUPFAM" id="SSF51735">
    <property type="entry name" value="NAD(P)-binding Rossmann-fold domains"/>
    <property type="match status" value="1"/>
</dbReference>
<dbReference type="KEGG" id="spav:Spa2297_33925"/>
<dbReference type="PRINTS" id="PR00081">
    <property type="entry name" value="GDHRDH"/>
</dbReference>
<evidence type="ECO:0000313" key="4">
    <source>
        <dbReference type="Proteomes" id="UP000078468"/>
    </source>
</evidence>
<dbReference type="FunFam" id="3.40.50.720:FF:000084">
    <property type="entry name" value="Short-chain dehydrogenase reductase"/>
    <property type="match status" value="1"/>
</dbReference>
<dbReference type="Proteomes" id="UP000078468">
    <property type="component" value="Plasmid pspa1"/>
</dbReference>
<dbReference type="PANTHER" id="PTHR43639:SF1">
    <property type="entry name" value="SHORT-CHAIN DEHYDROGENASE_REDUCTASE FAMILY PROTEIN"/>
    <property type="match status" value="1"/>
</dbReference>
<dbReference type="RefSeq" id="WP_064732403.1">
    <property type="nucleotide sequence ID" value="NZ_BMRX01000026.1"/>
</dbReference>
<keyword evidence="2" id="KW-0560">Oxidoreductase</keyword>
<gene>
    <name evidence="3" type="ORF">Spa2297_33925</name>
</gene>
<evidence type="ECO:0000313" key="3">
    <source>
        <dbReference type="EMBL" id="ANJ12075.1"/>
    </source>
</evidence>